<keyword evidence="3" id="KW-0677">Repeat</keyword>
<dbReference type="GO" id="GO:0030674">
    <property type="term" value="F:protein-macromolecule adaptor activity"/>
    <property type="evidence" value="ECO:0007669"/>
    <property type="project" value="TreeGrafter"/>
</dbReference>
<dbReference type="PROSITE" id="PS50294">
    <property type="entry name" value="WD_REPEATS_REGION"/>
    <property type="match status" value="2"/>
</dbReference>
<dbReference type="PROSITE" id="PS00678">
    <property type="entry name" value="WD_REPEATS_1"/>
    <property type="match status" value="2"/>
</dbReference>
<feature type="region of interest" description="Disordered" evidence="7">
    <location>
        <begin position="610"/>
        <end position="632"/>
    </location>
</feature>
<keyword evidence="2 6" id="KW-0853">WD repeat</keyword>
<feature type="compositionally biased region" description="Polar residues" evidence="7">
    <location>
        <begin position="697"/>
        <end position="706"/>
    </location>
</feature>
<sequence length="731" mass="81031">MMAYSVFRDAHHRELFGSSRNSGIYFKRVPDIGIEYFECRTLQAFHLHSMLDTSAPPFACDFSPRLPDLILIAQEDGLVHMYDTSASGPRAFIQDYEAHANAVFDVKWLSSGAAFLTASGDQSIRLVDAERGILLQQFLGHTMSVRSLSLMPSDSQIFASASRDGSIRLWDIRLKSDTVNFRGIPGASSVGLLSQCHLPDWPARANSDGSPTRRPRTISRRLPTDAQSVTSVVFMNDSTLISAGSTDGSIKMWDLRRVFSASSRKKAKPKTVLPYRGVSQKRSGYSDLQLDSLRTRLYANCLDNVVYEYDLTQSLRTSPIFVYAGHQTDSFYIKLDISPDDHHIICGSSDRRAHIYSVGRERQRPVVLSGHTGEVSVPRWCKSDPSRVITLSDDSRAFVWNMFPARYGLMPQPGELAGLAERLSPSEAIMSPSYQEKRIIRSPPTLPQSGVRPLSASPSLTCAKRRQSNIRNFLKAISSSQAKPGLRSPVRQIHTPSVRSRNPVTLTETLGGVVQRFPGASVGLQPSIASPGTPPFGCYSAPLNEDMPSTPVSASSRRIFKPTTPYSDDSDTENLSPLRPMQPIPAYLPLDCFEGSVLTKSPVICCTNDRLSSSPQTPRAGTPKRTPLALHQTPFSSPCEEVVKQFTERPRKRMQSPFIPDSVPLRDDLKANTDKQFLKRRRLTVYSTSDRAPASPLTGSPGTPTNLRRRRMTVFGPASANPITRYFKRDD</sequence>
<feature type="repeat" description="WD" evidence="6">
    <location>
        <begin position="222"/>
        <end position="256"/>
    </location>
</feature>
<feature type="repeat" description="WD" evidence="6">
    <location>
        <begin position="96"/>
        <end position="137"/>
    </location>
</feature>
<dbReference type="InterPro" id="IPR036322">
    <property type="entry name" value="WD40_repeat_dom_sf"/>
</dbReference>
<dbReference type="SMART" id="SM00320">
    <property type="entry name" value="WD40"/>
    <property type="match status" value="6"/>
</dbReference>
<dbReference type="GO" id="GO:0005634">
    <property type="term" value="C:nucleus"/>
    <property type="evidence" value="ECO:0007669"/>
    <property type="project" value="TreeGrafter"/>
</dbReference>
<feature type="repeat" description="WD" evidence="6">
    <location>
        <begin position="138"/>
        <end position="173"/>
    </location>
</feature>
<dbReference type="SUPFAM" id="SSF50978">
    <property type="entry name" value="WD40 repeat-like"/>
    <property type="match status" value="1"/>
</dbReference>
<name>A0AAV2T762_CALDB</name>
<comment type="pathway">
    <text evidence="1">Protein modification; protein ubiquitination.</text>
</comment>
<dbReference type="InterPro" id="IPR051865">
    <property type="entry name" value="WD-repeat_CDT2_adapter"/>
</dbReference>
<evidence type="ECO:0000256" key="3">
    <source>
        <dbReference type="ARBA" id="ARBA00022737"/>
    </source>
</evidence>
<dbReference type="PRINTS" id="PR00320">
    <property type="entry name" value="GPROTEINBRPT"/>
</dbReference>
<dbReference type="EMBL" id="CAXLJL010000114">
    <property type="protein sequence ID" value="CAL5132106.1"/>
    <property type="molecule type" value="Genomic_DNA"/>
</dbReference>
<evidence type="ECO:0000256" key="4">
    <source>
        <dbReference type="ARBA" id="ARBA00022786"/>
    </source>
</evidence>
<evidence type="ECO:0000313" key="9">
    <source>
        <dbReference type="Proteomes" id="UP001497525"/>
    </source>
</evidence>
<reference evidence="8" key="1">
    <citation type="submission" date="2024-06" db="EMBL/GenBank/DDBJ databases">
        <authorList>
            <person name="Liu X."/>
            <person name="Lenzi L."/>
            <person name="Haldenby T S."/>
            <person name="Uol C."/>
        </authorList>
    </citation>
    <scope>NUCLEOTIDE SEQUENCE</scope>
</reference>
<keyword evidence="4" id="KW-0833">Ubl conjugation pathway</keyword>
<evidence type="ECO:0000256" key="2">
    <source>
        <dbReference type="ARBA" id="ARBA00022574"/>
    </source>
</evidence>
<dbReference type="InterPro" id="IPR020472">
    <property type="entry name" value="WD40_PAC1"/>
</dbReference>
<feature type="region of interest" description="Disordered" evidence="7">
    <location>
        <begin position="688"/>
        <end position="708"/>
    </location>
</feature>
<organism evidence="8 9">
    <name type="scientific">Calicophoron daubneyi</name>
    <name type="common">Rumen fluke</name>
    <name type="synonym">Paramphistomum daubneyi</name>
    <dbReference type="NCBI Taxonomy" id="300641"/>
    <lineage>
        <taxon>Eukaryota</taxon>
        <taxon>Metazoa</taxon>
        <taxon>Spiralia</taxon>
        <taxon>Lophotrochozoa</taxon>
        <taxon>Platyhelminthes</taxon>
        <taxon>Trematoda</taxon>
        <taxon>Digenea</taxon>
        <taxon>Plagiorchiida</taxon>
        <taxon>Pronocephalata</taxon>
        <taxon>Paramphistomoidea</taxon>
        <taxon>Paramphistomidae</taxon>
        <taxon>Calicophoron</taxon>
    </lineage>
</organism>
<evidence type="ECO:0000256" key="6">
    <source>
        <dbReference type="PROSITE-ProRule" id="PRU00221"/>
    </source>
</evidence>
<proteinExistence type="inferred from homology"/>
<evidence type="ECO:0000256" key="1">
    <source>
        <dbReference type="ARBA" id="ARBA00004906"/>
    </source>
</evidence>
<dbReference type="InterPro" id="IPR001680">
    <property type="entry name" value="WD40_rpt"/>
</dbReference>
<feature type="region of interest" description="Disordered" evidence="7">
    <location>
        <begin position="547"/>
        <end position="576"/>
    </location>
</feature>
<evidence type="ECO:0000313" key="8">
    <source>
        <dbReference type="EMBL" id="CAL5132106.1"/>
    </source>
</evidence>
<feature type="compositionally biased region" description="Polar residues" evidence="7">
    <location>
        <begin position="610"/>
        <end position="619"/>
    </location>
</feature>
<dbReference type="InterPro" id="IPR019775">
    <property type="entry name" value="WD40_repeat_CS"/>
</dbReference>
<comment type="similarity">
    <text evidence="5">Belongs to the WD repeat cdt2 family.</text>
</comment>
<accession>A0AAV2T762</accession>
<gene>
    <name evidence="8" type="ORF">CDAUBV1_LOCUS4616</name>
</gene>
<evidence type="ECO:0008006" key="10">
    <source>
        <dbReference type="Google" id="ProtNLM"/>
    </source>
</evidence>
<dbReference type="GO" id="GO:0043161">
    <property type="term" value="P:proteasome-mediated ubiquitin-dependent protein catabolic process"/>
    <property type="evidence" value="ECO:0007669"/>
    <property type="project" value="TreeGrafter"/>
</dbReference>
<dbReference type="AlphaFoldDB" id="A0AAV2T762"/>
<dbReference type="PANTHER" id="PTHR22852:SF0">
    <property type="entry name" value="DENTICLELESS PROTEIN HOMOLOG"/>
    <property type="match status" value="1"/>
</dbReference>
<evidence type="ECO:0000256" key="7">
    <source>
        <dbReference type="SAM" id="MobiDB-lite"/>
    </source>
</evidence>
<protein>
    <recommendedName>
        <fullName evidence="10">Denticleless</fullName>
    </recommendedName>
</protein>
<evidence type="ECO:0000256" key="5">
    <source>
        <dbReference type="ARBA" id="ARBA00038344"/>
    </source>
</evidence>
<dbReference type="PROSITE" id="PS50082">
    <property type="entry name" value="WD_REPEATS_2"/>
    <property type="match status" value="3"/>
</dbReference>
<dbReference type="PANTHER" id="PTHR22852">
    <property type="entry name" value="LETHAL 2 DENTICLELESS PROTEIN RETINOIC ACID-REGULATED NUCLEAR MATRIX-ASSOCIATED PROTEIN"/>
    <property type="match status" value="1"/>
</dbReference>
<comment type="caution">
    <text evidence="8">The sequence shown here is derived from an EMBL/GenBank/DDBJ whole genome shotgun (WGS) entry which is preliminary data.</text>
</comment>
<dbReference type="InterPro" id="IPR015943">
    <property type="entry name" value="WD40/YVTN_repeat-like_dom_sf"/>
</dbReference>
<dbReference type="Pfam" id="PF00400">
    <property type="entry name" value="WD40"/>
    <property type="match status" value="4"/>
</dbReference>
<dbReference type="Gene3D" id="2.130.10.10">
    <property type="entry name" value="YVTN repeat-like/Quinoprotein amine dehydrogenase"/>
    <property type="match status" value="2"/>
</dbReference>
<dbReference type="Proteomes" id="UP001497525">
    <property type="component" value="Unassembled WGS sequence"/>
</dbReference>